<protein>
    <recommendedName>
        <fullName evidence="6">Phosphoglycolate phosphatase</fullName>
    </recommendedName>
</protein>
<dbReference type="InterPro" id="IPR023198">
    <property type="entry name" value="PGP-like_dom2"/>
</dbReference>
<dbReference type="InterPro" id="IPR041492">
    <property type="entry name" value="HAD_2"/>
</dbReference>
<sequence>MENHGKIVLFDLDGTLVDTAPEMHLAMNVLLKEEGLKPLPYKSIRPHVSNGVMGIFKNVFEDNPKVGGRRFNRYLDIYEEHLGINAKTFPGIDEVISQIKEKRIKWGIVTNKSKRFANPLLRKLKLLNQASCLVCGDTTGSLKPDPEPINHALSLLQTKNTQGSFYIGDSKKDVDAAKAAGIISIACTYGYITDETEPKDWNADFYVDHALEILNVI</sequence>
<proteinExistence type="predicted"/>
<dbReference type="SFLD" id="SFLDG01129">
    <property type="entry name" value="C1.5:_HAD__Beta-PGM__Phosphata"/>
    <property type="match status" value="1"/>
</dbReference>
<evidence type="ECO:0000256" key="1">
    <source>
        <dbReference type="ARBA" id="ARBA00022723"/>
    </source>
</evidence>
<keyword evidence="4" id="KW-0119">Carbohydrate metabolism</keyword>
<dbReference type="InterPro" id="IPR023214">
    <property type="entry name" value="HAD_sf"/>
</dbReference>
<dbReference type="InterPro" id="IPR050155">
    <property type="entry name" value="HAD-like_hydrolase_sf"/>
</dbReference>
<organism evidence="5">
    <name type="scientific">marine metagenome</name>
    <dbReference type="NCBI Taxonomy" id="408172"/>
    <lineage>
        <taxon>unclassified sequences</taxon>
        <taxon>metagenomes</taxon>
        <taxon>ecological metagenomes</taxon>
    </lineage>
</organism>
<evidence type="ECO:0000256" key="3">
    <source>
        <dbReference type="ARBA" id="ARBA00022842"/>
    </source>
</evidence>
<keyword evidence="2" id="KW-0378">Hydrolase</keyword>
<dbReference type="GO" id="GO:0005829">
    <property type="term" value="C:cytosol"/>
    <property type="evidence" value="ECO:0007669"/>
    <property type="project" value="TreeGrafter"/>
</dbReference>
<dbReference type="Gene3D" id="3.40.50.1000">
    <property type="entry name" value="HAD superfamily/HAD-like"/>
    <property type="match status" value="1"/>
</dbReference>
<dbReference type="InterPro" id="IPR006439">
    <property type="entry name" value="HAD-SF_hydro_IA"/>
</dbReference>
<dbReference type="PANTHER" id="PTHR43434">
    <property type="entry name" value="PHOSPHOGLYCOLATE PHOSPHATASE"/>
    <property type="match status" value="1"/>
</dbReference>
<dbReference type="Gene3D" id="1.10.150.240">
    <property type="entry name" value="Putative phosphatase, domain 2"/>
    <property type="match status" value="1"/>
</dbReference>
<dbReference type="GO" id="GO:0006281">
    <property type="term" value="P:DNA repair"/>
    <property type="evidence" value="ECO:0007669"/>
    <property type="project" value="TreeGrafter"/>
</dbReference>
<dbReference type="Pfam" id="PF13419">
    <property type="entry name" value="HAD_2"/>
    <property type="match status" value="1"/>
</dbReference>
<name>A0A382LFD2_9ZZZZ</name>
<evidence type="ECO:0008006" key="6">
    <source>
        <dbReference type="Google" id="ProtNLM"/>
    </source>
</evidence>
<dbReference type="AlphaFoldDB" id="A0A382LFD2"/>
<dbReference type="InterPro" id="IPR036412">
    <property type="entry name" value="HAD-like_sf"/>
</dbReference>
<dbReference type="EMBL" id="UINC01086686">
    <property type="protein sequence ID" value="SVC35369.1"/>
    <property type="molecule type" value="Genomic_DNA"/>
</dbReference>
<dbReference type="GO" id="GO:0046872">
    <property type="term" value="F:metal ion binding"/>
    <property type="evidence" value="ECO:0007669"/>
    <property type="project" value="UniProtKB-KW"/>
</dbReference>
<gene>
    <name evidence="5" type="ORF">METZ01_LOCUS288223</name>
</gene>
<accession>A0A382LFD2</accession>
<dbReference type="SFLD" id="SFLDS00003">
    <property type="entry name" value="Haloacid_Dehalogenase"/>
    <property type="match status" value="1"/>
</dbReference>
<dbReference type="SUPFAM" id="SSF56784">
    <property type="entry name" value="HAD-like"/>
    <property type="match status" value="1"/>
</dbReference>
<dbReference type="GO" id="GO:0008967">
    <property type="term" value="F:phosphoglycolate phosphatase activity"/>
    <property type="evidence" value="ECO:0007669"/>
    <property type="project" value="TreeGrafter"/>
</dbReference>
<keyword evidence="3" id="KW-0460">Magnesium</keyword>
<dbReference type="PANTHER" id="PTHR43434:SF23">
    <property type="entry name" value="PHOSPHOGLYCOLATE PHOSPHATASE"/>
    <property type="match status" value="1"/>
</dbReference>
<keyword evidence="1" id="KW-0479">Metal-binding</keyword>
<evidence type="ECO:0000313" key="5">
    <source>
        <dbReference type="EMBL" id="SVC35369.1"/>
    </source>
</evidence>
<evidence type="ECO:0000256" key="4">
    <source>
        <dbReference type="ARBA" id="ARBA00023277"/>
    </source>
</evidence>
<reference evidence="5" key="1">
    <citation type="submission" date="2018-05" db="EMBL/GenBank/DDBJ databases">
        <authorList>
            <person name="Lanie J.A."/>
            <person name="Ng W.-L."/>
            <person name="Kazmierczak K.M."/>
            <person name="Andrzejewski T.M."/>
            <person name="Davidsen T.M."/>
            <person name="Wayne K.J."/>
            <person name="Tettelin H."/>
            <person name="Glass J.I."/>
            <person name="Rusch D."/>
            <person name="Podicherti R."/>
            <person name="Tsui H.-C.T."/>
            <person name="Winkler M.E."/>
        </authorList>
    </citation>
    <scope>NUCLEOTIDE SEQUENCE</scope>
</reference>
<dbReference type="NCBIfam" id="TIGR01549">
    <property type="entry name" value="HAD-SF-IA-v1"/>
    <property type="match status" value="1"/>
</dbReference>
<evidence type="ECO:0000256" key="2">
    <source>
        <dbReference type="ARBA" id="ARBA00022801"/>
    </source>
</evidence>